<dbReference type="Pfam" id="PF18889">
    <property type="entry name" value="Beta_helix_3"/>
    <property type="match status" value="3"/>
</dbReference>
<organism evidence="3 4">
    <name type="scientific">Blautia obeum</name>
    <dbReference type="NCBI Taxonomy" id="40520"/>
    <lineage>
        <taxon>Bacteria</taxon>
        <taxon>Bacillati</taxon>
        <taxon>Bacillota</taxon>
        <taxon>Clostridia</taxon>
        <taxon>Lachnospirales</taxon>
        <taxon>Lachnospiraceae</taxon>
        <taxon>Blautia</taxon>
    </lineage>
</organism>
<evidence type="ECO:0000259" key="2">
    <source>
        <dbReference type="Pfam" id="PF18676"/>
    </source>
</evidence>
<reference evidence="3 4" key="1">
    <citation type="submission" date="2015-09" db="EMBL/GenBank/DDBJ databases">
        <authorList>
            <consortium name="Pathogen Informatics"/>
        </authorList>
    </citation>
    <scope>NUCLEOTIDE SEQUENCE [LARGE SCALE GENOMIC DNA]</scope>
    <source>
        <strain evidence="3 4">2789STDY5608838</strain>
    </source>
</reference>
<feature type="signal peptide" evidence="1">
    <location>
        <begin position="1"/>
        <end position="26"/>
    </location>
</feature>
<dbReference type="Proteomes" id="UP000095447">
    <property type="component" value="Unassembled WGS sequence"/>
</dbReference>
<sequence length="1288" mass="139060">MRKKLLAGVMALALCSTNMLPQTIFAGEFTSGNLEEVTEETPEIFTDDDQEVIEKTEEELSVFSSENVPEFSSEANVMSATADGTEPIKEININDTKSSDLYDNNENKWKITSAGSYKFNGTGTTTSVPIIIESIASETVHIYLNNVNIETVSGPALQIKSDVKAQVRIYLENENKLISKHRDSAALQKDNDANLTIDNATNTTPGTLTAQTYFTDYSKSGWGAGIGSGFGGGSSGSCSNITINGGSVNAISYFGAGIGSGRGGDPSGSCSNITINGGSVNASSTNGAGIGSGFGDKSSGSCSNITINGGSVNASSTDGAGIGSGYSNEHNGSCSNITIINGSVNASSTNGADIGSSCAAILTHHKGSCSNITISGGSVNAKNIGCIPHQTLDSAGNYNPDSPEVYLCVIPNEGNNPITIDGTPIAVAPNEKKLYAWLTGETHTISVGNTTQTYYFDKNNNNKEFKPITNQDFTFSSADLTYDGTAQKAPLECNIKDIKDEIKLSYYNKDDGQQSNEAINAGTYTVTANIAGNSFTDKSWTFTIKPRNLTILIDNKKRKYGENNPELTYLVSEQTPLAANDTDDILGITLTTNATKFSPITDANTPWSITMASYTNKNYNIQATPGTLTINPATFDKNSIKITAYSGTYDGSEHPVIKEISVYPAGSTVEYSTETGSSNWNTTCPKVKNVSDSKKTKVRIRISKDNYEPWVSDEIQATIFPTKIANLPLNPQMAVPWTCKKVADITTNLPTNWNWQDSSKDLQEGSNSVIAVYTGSDADKGNYERETVTYTIIRGKCTHEHTAGRYYSSPSCTSSGYSGDTYCKDCNETISYGYTISAYGHDYDSGVITTEPTAETDGIITYTCKRCKHQDTKILGKLGDGEPYIEGSFQKKGWDAVNDLIKASKEKDTISIIMNGARTLPASVLSGIKGKDISLNLDMENGFIWKINGTSITTETPADTDLSVTNTAEYIPAALYSLISTNQNDFGFHLGRSGAFDFPSVLSVKADASCAGLMANLFWYDVENGVLQCIQTVTVGGAFERSIPYADFTLSKGQDYFIAFGTESLNGRVIHTDGSITDENGAYLRPANTKISSHSIDRNKLTVKLSKGCAGAQGYDFVISKKSNMLQTGKFSKTVSSTGKPQASFRYLAKGTWYVAARSWVLDAQGNKVYGSWTKIKKIKITVVTPQQPKIKDITVKENTVTVTYTKCKNATGYEILLGNKYKTSAGEKYPVKKYVKRTEGKNTVTVTFTNVKKGTWYVTVRSWNKTSKNKSRVYSPYSDIKKFKVKK</sequence>
<evidence type="ECO:0000313" key="3">
    <source>
        <dbReference type="EMBL" id="CUO30943.1"/>
    </source>
</evidence>
<dbReference type="Pfam" id="PF18676">
    <property type="entry name" value="MBG_2"/>
    <property type="match status" value="1"/>
</dbReference>
<name>A0A174DZK3_9FIRM</name>
<protein>
    <recommendedName>
        <fullName evidence="2">MBG domain-containing protein</fullName>
    </recommendedName>
</protein>
<accession>A0A174DZK3</accession>
<dbReference type="EMBL" id="CYZA01000016">
    <property type="protein sequence ID" value="CUO30943.1"/>
    <property type="molecule type" value="Genomic_DNA"/>
</dbReference>
<evidence type="ECO:0000313" key="4">
    <source>
        <dbReference type="Proteomes" id="UP000095447"/>
    </source>
</evidence>
<feature type="domain" description="MBG" evidence="2">
    <location>
        <begin position="549"/>
        <end position="629"/>
    </location>
</feature>
<dbReference type="RefSeq" id="WP_167338139.1">
    <property type="nucleotide sequence ID" value="NZ_CYZA01000016.1"/>
</dbReference>
<proteinExistence type="predicted"/>
<gene>
    <name evidence="3" type="ORF">ERS852395_02643</name>
</gene>
<feature type="chain" id="PRO_5008020332" description="MBG domain-containing protein" evidence="1">
    <location>
        <begin position="27"/>
        <end position="1288"/>
    </location>
</feature>
<evidence type="ECO:0000256" key="1">
    <source>
        <dbReference type="SAM" id="SignalP"/>
    </source>
</evidence>
<dbReference type="InterPro" id="IPR041286">
    <property type="entry name" value="MBG_2"/>
</dbReference>
<keyword evidence="1" id="KW-0732">Signal</keyword>